<evidence type="ECO:0000313" key="15">
    <source>
        <dbReference type="Proteomes" id="UP000236023"/>
    </source>
</evidence>
<feature type="domain" description="AMP-binding enzyme C-terminal" evidence="13">
    <location>
        <begin position="452"/>
        <end position="526"/>
    </location>
</feature>
<dbReference type="GO" id="GO:0016020">
    <property type="term" value="C:membrane"/>
    <property type="evidence" value="ECO:0007669"/>
    <property type="project" value="UniProtKB-SubCell"/>
</dbReference>
<reference evidence="14 15" key="1">
    <citation type="submission" date="2018-01" db="EMBL/GenBank/DDBJ databases">
        <title>Denitrification phenotypes of diverse strains of Pseudomonas stutzeri.</title>
        <authorList>
            <person name="Milligan D.A."/>
            <person name="Bergaust L."/>
            <person name="Bakken L.R."/>
            <person name="Frostegard A."/>
        </authorList>
    </citation>
    <scope>NUCLEOTIDE SEQUENCE [LARGE SCALE GENOMIC DNA]</scope>
    <source>
        <strain evidence="14 15">24a75</strain>
    </source>
</reference>
<protein>
    <recommendedName>
        <fullName evidence="10">Long-chain-fatty-acid--CoA ligase</fullName>
        <ecNumber evidence="9">6.2.1.3</ecNumber>
    </recommendedName>
    <alternativeName>
        <fullName evidence="11">Long-chain acyl-CoA synthetase</fullName>
    </alternativeName>
</protein>
<evidence type="ECO:0000259" key="13">
    <source>
        <dbReference type="Pfam" id="PF13193"/>
    </source>
</evidence>
<dbReference type="PROSITE" id="PS00455">
    <property type="entry name" value="AMP_BINDING"/>
    <property type="match status" value="1"/>
</dbReference>
<evidence type="ECO:0000256" key="3">
    <source>
        <dbReference type="ARBA" id="ARBA00005005"/>
    </source>
</evidence>
<proteinExistence type="predicted"/>
<dbReference type="InterPro" id="IPR042099">
    <property type="entry name" value="ANL_N_sf"/>
</dbReference>
<evidence type="ECO:0000256" key="2">
    <source>
        <dbReference type="ARBA" id="ARBA00004170"/>
    </source>
</evidence>
<comment type="subcellular location">
    <subcellularLocation>
        <location evidence="2">Membrane</location>
        <topology evidence="2">Peripheral membrane protein</topology>
    </subcellularLocation>
</comment>
<dbReference type="AlphaFoldDB" id="A0A2N8T9P1"/>
<keyword evidence="5" id="KW-0547">Nucleotide-binding</keyword>
<dbReference type="EMBL" id="POUT01000001">
    <property type="protein sequence ID" value="PNG11473.1"/>
    <property type="molecule type" value="Genomic_DNA"/>
</dbReference>
<dbReference type="SUPFAM" id="SSF56801">
    <property type="entry name" value="Acetyl-CoA synthetase-like"/>
    <property type="match status" value="1"/>
</dbReference>
<dbReference type="Pfam" id="PF13193">
    <property type="entry name" value="AMP-binding_C"/>
    <property type="match status" value="1"/>
</dbReference>
<evidence type="ECO:0000256" key="11">
    <source>
        <dbReference type="ARBA" id="ARBA00042773"/>
    </source>
</evidence>
<comment type="pathway">
    <text evidence="3">Lipid metabolism; fatty acid beta-oxidation.</text>
</comment>
<dbReference type="Pfam" id="PF00501">
    <property type="entry name" value="AMP-binding"/>
    <property type="match status" value="1"/>
</dbReference>
<evidence type="ECO:0000256" key="8">
    <source>
        <dbReference type="ARBA" id="ARBA00023136"/>
    </source>
</evidence>
<evidence type="ECO:0000256" key="1">
    <source>
        <dbReference type="ARBA" id="ARBA00001946"/>
    </source>
</evidence>
<keyword evidence="6" id="KW-0067">ATP-binding</keyword>
<dbReference type="GO" id="GO:0005524">
    <property type="term" value="F:ATP binding"/>
    <property type="evidence" value="ECO:0007669"/>
    <property type="project" value="UniProtKB-KW"/>
</dbReference>
<keyword evidence="4 14" id="KW-0436">Ligase</keyword>
<comment type="cofactor">
    <cofactor evidence="1">
        <name>Mg(2+)</name>
        <dbReference type="ChEBI" id="CHEBI:18420"/>
    </cofactor>
</comment>
<dbReference type="PANTHER" id="PTHR43767:SF8">
    <property type="entry name" value="LONG-CHAIN-FATTY-ACID--COA LIGASE"/>
    <property type="match status" value="1"/>
</dbReference>
<evidence type="ECO:0000256" key="4">
    <source>
        <dbReference type="ARBA" id="ARBA00022598"/>
    </source>
</evidence>
<evidence type="ECO:0000313" key="14">
    <source>
        <dbReference type="EMBL" id="PNG11473.1"/>
    </source>
</evidence>
<sequence>MSLPAEGYVAAQLAAEPLHNVHDLLAKAVHAHPHWKAFTCGDTTLTCAEFERHVDAFARFLRHHVGLQPGERLAIQLGNCLQYPVATYAALKAGLVLVNTNPQYTRGEALHQFRDSGARALLVVEPLLPLIRSLRGETAIKQLIVARADDFERPRHEIDEPGAVGFMQALRLGEQCPPLDSVAGLERLALLQYTGGTTGVSKGAMISHRNLLANVLQCKELFLRPGLIEPGKDIRIAPLPLYHIMAFATNMLISVGLGIHTVFVRDARNLDELVAAMKHHPFTLMNGINTLFVGLMSHPEFDSIDFSRVKYANSGGAPLNSAIEQRWFERTGTLIREGFGLTETSPVVSTATPVTPHKPGCVGQPLVDTEIRAVRDDGSEAPPGEPGELWVRGPQVMQGYWQRPEETAQALTADGWLKTGDICTIDEDRLLKIVDRKKDMILVSGFNVFPNEIEDVLMQHPAVRECVAVGVPDARKGEAVKVYVSLKEASVDGEALLRHCRQFLTGYKVPGFVEIRDELPKTAVGKLLRRQLRDEARAAAG</sequence>
<dbReference type="InterPro" id="IPR025110">
    <property type="entry name" value="AMP-bd_C"/>
</dbReference>
<dbReference type="InterPro" id="IPR000873">
    <property type="entry name" value="AMP-dep_synth/lig_dom"/>
</dbReference>
<evidence type="ECO:0000256" key="5">
    <source>
        <dbReference type="ARBA" id="ARBA00022741"/>
    </source>
</evidence>
<dbReference type="GO" id="GO:0004467">
    <property type="term" value="F:long-chain fatty acid-CoA ligase activity"/>
    <property type="evidence" value="ECO:0007669"/>
    <property type="project" value="UniProtKB-EC"/>
</dbReference>
<keyword evidence="8" id="KW-0472">Membrane</keyword>
<dbReference type="CDD" id="cd05936">
    <property type="entry name" value="FC-FACS_FadD_like"/>
    <property type="match status" value="1"/>
</dbReference>
<comment type="caution">
    <text evidence="14">The sequence shown here is derived from an EMBL/GenBank/DDBJ whole genome shotgun (WGS) entry which is preliminary data.</text>
</comment>
<accession>A0A2N8T9P1</accession>
<dbReference type="EC" id="6.2.1.3" evidence="9"/>
<dbReference type="Proteomes" id="UP000236023">
    <property type="component" value="Unassembled WGS sequence"/>
</dbReference>
<keyword evidence="7" id="KW-0460">Magnesium</keyword>
<dbReference type="InterPro" id="IPR045851">
    <property type="entry name" value="AMP-bd_C_sf"/>
</dbReference>
<evidence type="ECO:0000256" key="6">
    <source>
        <dbReference type="ARBA" id="ARBA00022840"/>
    </source>
</evidence>
<evidence type="ECO:0000259" key="12">
    <source>
        <dbReference type="Pfam" id="PF00501"/>
    </source>
</evidence>
<dbReference type="Gene3D" id="3.40.50.12780">
    <property type="entry name" value="N-terminal domain of ligase-like"/>
    <property type="match status" value="1"/>
</dbReference>
<dbReference type="FunFam" id="3.30.300.30:FF:000006">
    <property type="entry name" value="Long-chain-fatty-acid--CoA ligase FadD"/>
    <property type="match status" value="1"/>
</dbReference>
<evidence type="ECO:0000256" key="9">
    <source>
        <dbReference type="ARBA" id="ARBA00026121"/>
    </source>
</evidence>
<dbReference type="PANTHER" id="PTHR43767">
    <property type="entry name" value="LONG-CHAIN-FATTY-ACID--COA LIGASE"/>
    <property type="match status" value="1"/>
</dbReference>
<dbReference type="Gene3D" id="3.30.300.30">
    <property type="match status" value="1"/>
</dbReference>
<gene>
    <name evidence="14" type="ORF">CXK94_02515</name>
</gene>
<organism evidence="14 15">
    <name type="scientific">Stutzerimonas stutzeri</name>
    <name type="common">Pseudomonas stutzeri</name>
    <dbReference type="NCBI Taxonomy" id="316"/>
    <lineage>
        <taxon>Bacteria</taxon>
        <taxon>Pseudomonadati</taxon>
        <taxon>Pseudomonadota</taxon>
        <taxon>Gammaproteobacteria</taxon>
        <taxon>Pseudomonadales</taxon>
        <taxon>Pseudomonadaceae</taxon>
        <taxon>Stutzerimonas</taxon>
    </lineage>
</organism>
<evidence type="ECO:0000256" key="10">
    <source>
        <dbReference type="ARBA" id="ARBA00039545"/>
    </source>
</evidence>
<feature type="domain" description="AMP-dependent synthetase/ligase" evidence="12">
    <location>
        <begin position="26"/>
        <end position="401"/>
    </location>
</feature>
<name>A0A2N8T9P1_STUST</name>
<dbReference type="RefSeq" id="WP_102893155.1">
    <property type="nucleotide sequence ID" value="NZ_JAMOHU010000056.1"/>
</dbReference>
<evidence type="ECO:0000256" key="7">
    <source>
        <dbReference type="ARBA" id="ARBA00022842"/>
    </source>
</evidence>
<dbReference type="InterPro" id="IPR020845">
    <property type="entry name" value="AMP-binding_CS"/>
</dbReference>
<dbReference type="InterPro" id="IPR050237">
    <property type="entry name" value="ATP-dep_AMP-bd_enzyme"/>
</dbReference>